<reference evidence="2 3" key="1">
    <citation type="submission" date="2019-03" db="EMBL/GenBank/DDBJ databases">
        <title>Genomic Encyclopedia of Type Strains, Phase III (KMG-III): the genomes of soil and plant-associated and newly described type strains.</title>
        <authorList>
            <person name="Whitman W."/>
        </authorList>
    </citation>
    <scope>NUCLEOTIDE SEQUENCE [LARGE SCALE GENOMIC DNA]</scope>
    <source>
        <strain evidence="2 3">CECT 8446</strain>
    </source>
</reference>
<evidence type="ECO:0000259" key="1">
    <source>
        <dbReference type="Pfam" id="PF03992"/>
    </source>
</evidence>
<gene>
    <name evidence="2" type="ORF">DFQ04_0692</name>
</gene>
<evidence type="ECO:0000313" key="3">
    <source>
        <dbReference type="Proteomes" id="UP000294535"/>
    </source>
</evidence>
<dbReference type="Gene3D" id="3.30.70.100">
    <property type="match status" value="1"/>
</dbReference>
<dbReference type="SUPFAM" id="SSF54909">
    <property type="entry name" value="Dimeric alpha+beta barrel"/>
    <property type="match status" value="1"/>
</dbReference>
<feature type="domain" description="ABM" evidence="1">
    <location>
        <begin position="4"/>
        <end position="68"/>
    </location>
</feature>
<dbReference type="RefSeq" id="WP_133552692.1">
    <property type="nucleotide sequence ID" value="NZ_SNYF01000005.1"/>
</dbReference>
<dbReference type="Proteomes" id="UP000294535">
    <property type="component" value="Unassembled WGS sequence"/>
</dbReference>
<dbReference type="GO" id="GO:0004497">
    <property type="term" value="F:monooxygenase activity"/>
    <property type="evidence" value="ECO:0007669"/>
    <property type="project" value="UniProtKB-KW"/>
</dbReference>
<dbReference type="AlphaFoldDB" id="A0A4R6T853"/>
<keyword evidence="2" id="KW-0560">Oxidoreductase</keyword>
<organism evidence="2 3">
    <name type="scientific">Algoriphagus boseongensis</name>
    <dbReference type="NCBI Taxonomy" id="1442587"/>
    <lineage>
        <taxon>Bacteria</taxon>
        <taxon>Pseudomonadati</taxon>
        <taxon>Bacteroidota</taxon>
        <taxon>Cytophagia</taxon>
        <taxon>Cytophagales</taxon>
        <taxon>Cyclobacteriaceae</taxon>
        <taxon>Algoriphagus</taxon>
    </lineage>
</organism>
<keyword evidence="2" id="KW-0503">Monooxygenase</keyword>
<dbReference type="OrthoDB" id="1447238at2"/>
<proteinExistence type="predicted"/>
<comment type="caution">
    <text evidence="2">The sequence shown here is derived from an EMBL/GenBank/DDBJ whole genome shotgun (WGS) entry which is preliminary data.</text>
</comment>
<protein>
    <submittedName>
        <fullName evidence="2">Antibiotic biosynthesis monooxygenase</fullName>
    </submittedName>
</protein>
<name>A0A4R6T853_9BACT</name>
<dbReference type="InterPro" id="IPR007138">
    <property type="entry name" value="ABM_dom"/>
</dbReference>
<accession>A0A4R6T853</accession>
<dbReference type="EMBL" id="SNYF01000005">
    <property type="protein sequence ID" value="TDQ18881.1"/>
    <property type="molecule type" value="Genomic_DNA"/>
</dbReference>
<dbReference type="InterPro" id="IPR011008">
    <property type="entry name" value="Dimeric_a/b-barrel"/>
</dbReference>
<dbReference type="Pfam" id="PF03992">
    <property type="entry name" value="ABM"/>
    <property type="match status" value="1"/>
</dbReference>
<sequence>MKKIHLTARFHIHPGKEAEFKGLIPTCVAKVKAEEPGVERYQWFLNPEGTICHVLETYSDSEAVLNHMINMGELLGRLMGMSTLEGELYWDLSDQLKDAASGLPLKTFSFLEGF</sequence>
<evidence type="ECO:0000313" key="2">
    <source>
        <dbReference type="EMBL" id="TDQ18881.1"/>
    </source>
</evidence>
<keyword evidence="3" id="KW-1185">Reference proteome</keyword>